<dbReference type="OrthoDB" id="9029834at2759"/>
<feature type="compositionally biased region" description="Basic and acidic residues" evidence="1">
    <location>
        <begin position="102"/>
        <end position="111"/>
    </location>
</feature>
<dbReference type="KEGG" id="muo:115482098"/>
<name>A0A6P7ZDT9_9AMPH</name>
<feature type="region of interest" description="Disordered" evidence="1">
    <location>
        <begin position="1"/>
        <end position="49"/>
    </location>
</feature>
<evidence type="ECO:0000313" key="2">
    <source>
        <dbReference type="Proteomes" id="UP000515156"/>
    </source>
</evidence>
<accession>A0A6P7ZDT9</accession>
<evidence type="ECO:0000256" key="1">
    <source>
        <dbReference type="SAM" id="MobiDB-lite"/>
    </source>
</evidence>
<reference evidence="3" key="1">
    <citation type="submission" date="2025-08" db="UniProtKB">
        <authorList>
            <consortium name="RefSeq"/>
        </authorList>
    </citation>
    <scope>IDENTIFICATION</scope>
</reference>
<organism evidence="2 3">
    <name type="scientific">Microcaecilia unicolor</name>
    <dbReference type="NCBI Taxonomy" id="1415580"/>
    <lineage>
        <taxon>Eukaryota</taxon>
        <taxon>Metazoa</taxon>
        <taxon>Chordata</taxon>
        <taxon>Craniata</taxon>
        <taxon>Vertebrata</taxon>
        <taxon>Euteleostomi</taxon>
        <taxon>Amphibia</taxon>
        <taxon>Gymnophiona</taxon>
        <taxon>Siphonopidae</taxon>
        <taxon>Microcaecilia</taxon>
    </lineage>
</organism>
<dbReference type="GeneID" id="115482098"/>
<evidence type="ECO:0000313" key="3">
    <source>
        <dbReference type="RefSeq" id="XP_030077522.1"/>
    </source>
</evidence>
<dbReference type="AlphaFoldDB" id="A0A6P7ZDT9"/>
<dbReference type="Proteomes" id="UP000515156">
    <property type="component" value="Chromosome 12"/>
</dbReference>
<protein>
    <submittedName>
        <fullName evidence="3">Uncharacterized protein ENSP00000471857-like</fullName>
    </submittedName>
</protein>
<sequence length="317" mass="34448">MNGATNVNPVGRSHYASSIPVPRTMSQGKLHSMVASPKMPPKQSSVTLGSPLAFHKQKTSSPRLGKVMANISGSPLEASRQKCASKTPIGIKEKVTVGQEKAHLHDGRRGDNFGGSFTPSGGSPWSSPRMLQKASPRARDAHKKILVHGMERDKEKEDCDKLTQSVSGHVNKNLGKSSLTFSMVTETSQLQAKATARLSLYTETVLMDSAERLKIKRPQSCPVKGQWVCEMNRETSKPTIPNDKTPVELPVPRSSPLANILPQNKGPILNSGAKSFLPVTQQSRPVTATVAPFQHRRDNLQNKDVFVTAYLGANDQT</sequence>
<dbReference type="RefSeq" id="XP_030077522.1">
    <property type="nucleotide sequence ID" value="XM_030221662.1"/>
</dbReference>
<feature type="region of interest" description="Disordered" evidence="1">
    <location>
        <begin position="102"/>
        <end position="139"/>
    </location>
</feature>
<gene>
    <name evidence="3" type="primary">LOC115482098</name>
</gene>
<dbReference type="InParanoid" id="A0A6P7ZDT9"/>
<proteinExistence type="predicted"/>
<feature type="compositionally biased region" description="Low complexity" evidence="1">
    <location>
        <begin position="114"/>
        <end position="128"/>
    </location>
</feature>
<keyword evidence="2" id="KW-1185">Reference proteome</keyword>